<dbReference type="Proteomes" id="UP000237682">
    <property type="component" value="Unassembled WGS sequence"/>
</dbReference>
<organism evidence="1 2">
    <name type="scientific">Labrys okinawensis</name>
    <dbReference type="NCBI Taxonomy" id="346911"/>
    <lineage>
        <taxon>Bacteria</taxon>
        <taxon>Pseudomonadati</taxon>
        <taxon>Pseudomonadota</taxon>
        <taxon>Alphaproteobacteria</taxon>
        <taxon>Hyphomicrobiales</taxon>
        <taxon>Xanthobacteraceae</taxon>
        <taxon>Labrys</taxon>
    </lineage>
</organism>
<evidence type="ECO:0000313" key="2">
    <source>
        <dbReference type="Proteomes" id="UP000237682"/>
    </source>
</evidence>
<protein>
    <submittedName>
        <fullName evidence="1">Uncharacterized protein</fullName>
    </submittedName>
</protein>
<gene>
    <name evidence="1" type="ORF">C5L14_23205</name>
</gene>
<dbReference type="EMBL" id="PUEJ01000009">
    <property type="protein sequence ID" value="PRH85351.1"/>
    <property type="molecule type" value="Genomic_DNA"/>
</dbReference>
<dbReference type="RefSeq" id="WP_105864440.1">
    <property type="nucleotide sequence ID" value="NZ_PUEJ01000009.1"/>
</dbReference>
<name>A0A2S9Q7M4_9HYPH</name>
<dbReference type="AlphaFoldDB" id="A0A2S9Q7M4"/>
<accession>A0A2S9Q7M4</accession>
<comment type="caution">
    <text evidence="1">The sequence shown here is derived from an EMBL/GenBank/DDBJ whole genome shotgun (WGS) entry which is preliminary data.</text>
</comment>
<keyword evidence="2" id="KW-1185">Reference proteome</keyword>
<evidence type="ECO:0000313" key="1">
    <source>
        <dbReference type="EMBL" id="PRH85351.1"/>
    </source>
</evidence>
<reference evidence="1 2" key="1">
    <citation type="submission" date="2018-02" db="EMBL/GenBank/DDBJ databases">
        <title>Whole genome sequencing of endophytic bacterium.</title>
        <authorList>
            <person name="Eedara R."/>
            <person name="Podile A.R."/>
        </authorList>
    </citation>
    <scope>NUCLEOTIDE SEQUENCE [LARGE SCALE GENOMIC DNA]</scope>
    <source>
        <strain evidence="1 2">RP1T</strain>
    </source>
</reference>
<proteinExistence type="predicted"/>
<sequence>MNALNVRPCYRGGNLVALFDVAVSPDLTIHDLQLRYDTRGNYDCHSPSRRGRKACRLSPGLADVFRDLAIAAAEAEGVNID</sequence>